<protein>
    <recommendedName>
        <fullName evidence="2">DUF1985 domain-containing protein</fullName>
    </recommendedName>
</protein>
<dbReference type="InterPro" id="IPR015410">
    <property type="entry name" value="DUF1985"/>
</dbReference>
<dbReference type="Pfam" id="PF09331">
    <property type="entry name" value="DUF1985"/>
    <property type="match status" value="1"/>
</dbReference>
<dbReference type="PANTHER" id="PTHR48449:SF1">
    <property type="entry name" value="DUF1985 DOMAIN-CONTAINING PROTEIN"/>
    <property type="match status" value="1"/>
</dbReference>
<evidence type="ECO:0000313" key="3">
    <source>
        <dbReference type="EMBL" id="KAG2330350.1"/>
    </source>
</evidence>
<accession>A0A8X7WJK2</accession>
<gene>
    <name evidence="3" type="ORF">Bca52824_001530</name>
</gene>
<evidence type="ECO:0000256" key="1">
    <source>
        <dbReference type="SAM" id="MobiDB-lite"/>
    </source>
</evidence>
<dbReference type="Proteomes" id="UP000886595">
    <property type="component" value="Unassembled WGS sequence"/>
</dbReference>
<evidence type="ECO:0000259" key="2">
    <source>
        <dbReference type="Pfam" id="PF09331"/>
    </source>
</evidence>
<organism evidence="3 4">
    <name type="scientific">Brassica carinata</name>
    <name type="common">Ethiopian mustard</name>
    <name type="synonym">Abyssinian cabbage</name>
    <dbReference type="NCBI Taxonomy" id="52824"/>
    <lineage>
        <taxon>Eukaryota</taxon>
        <taxon>Viridiplantae</taxon>
        <taxon>Streptophyta</taxon>
        <taxon>Embryophyta</taxon>
        <taxon>Tracheophyta</taxon>
        <taxon>Spermatophyta</taxon>
        <taxon>Magnoliopsida</taxon>
        <taxon>eudicotyledons</taxon>
        <taxon>Gunneridae</taxon>
        <taxon>Pentapetalae</taxon>
        <taxon>rosids</taxon>
        <taxon>malvids</taxon>
        <taxon>Brassicales</taxon>
        <taxon>Brassicaceae</taxon>
        <taxon>Brassiceae</taxon>
        <taxon>Brassica</taxon>
    </lineage>
</organism>
<feature type="domain" description="DUF1985" evidence="2">
    <location>
        <begin position="76"/>
        <end position="131"/>
    </location>
</feature>
<reference evidence="3 4" key="1">
    <citation type="submission" date="2020-02" db="EMBL/GenBank/DDBJ databases">
        <authorList>
            <person name="Ma Q."/>
            <person name="Huang Y."/>
            <person name="Song X."/>
            <person name="Pei D."/>
        </authorList>
    </citation>
    <scope>NUCLEOTIDE SEQUENCE [LARGE SCALE GENOMIC DNA]</scope>
    <source>
        <strain evidence="3">Sxm20200214</strain>
        <tissue evidence="3">Leaf</tissue>
    </source>
</reference>
<keyword evidence="4" id="KW-1185">Reference proteome</keyword>
<dbReference type="PANTHER" id="PTHR48449">
    <property type="entry name" value="DUF1985 DOMAIN-CONTAINING PROTEIN"/>
    <property type="match status" value="1"/>
</dbReference>
<feature type="region of interest" description="Disordered" evidence="1">
    <location>
        <begin position="207"/>
        <end position="226"/>
    </location>
</feature>
<proteinExistence type="predicted"/>
<dbReference type="OrthoDB" id="1114298at2759"/>
<sequence>MEEIMLPPRMFAAGDEPIAERVNSYHKLKTTRKILDALEPEELEFIRNSTFGRIIAIDEQPPFSGAFGQHAAADTQEFAIVTGLNCGKIPVKKKKKNQLKEKLYWNELFGSLKFCSVETAIDMLKDKVVKTTQLIRDLDAFLAFPWGRASYQILASSLSGKDEIALSQSSFALRGYVEAIQLIMVAAIPQLKEEVAPSERVVIVDSETEGETPPAEDTMNEDDNVAGQGKTAQATKYCLIPGHAKSIDSECQAMDTKLEKLVPHNSQPQQIALLQSTMSQFLHDLDKKISDSIWLHLKDMQEAIIKGVCDVVGSTRISIGADTGNTSKPSTGVGKEIPPFDYTTQSEDADNRISEVLRYLNIVSDVSIPASTEACPEPLVQEGAEESNVQPGADQLEKQLADHSDMEQFVYQVGSKINTVQGREDVEDIVQSTQLEQQVDGNTNSADVGRDEEDNVMLYQAHDEHPVAEDANTQLPESSVGAFPLEHTVDEVSVLENVDMDEEDAPVGVKETVNPINYVSPPKEQEEEVLEQRKSKRLKIAPVGLMDHKCDTKVAAGFSIMHDLDHRFQLMEQSLATKTIITFPSGYSVSPGEFSDLAHRKTTLPTGV</sequence>
<name>A0A8X7WJK2_BRACI</name>
<evidence type="ECO:0000313" key="4">
    <source>
        <dbReference type="Proteomes" id="UP000886595"/>
    </source>
</evidence>
<dbReference type="AlphaFoldDB" id="A0A8X7WJK2"/>
<comment type="caution">
    <text evidence="3">The sequence shown here is derived from an EMBL/GenBank/DDBJ whole genome shotgun (WGS) entry which is preliminary data.</text>
</comment>
<dbReference type="EMBL" id="JAAMPC010000001">
    <property type="protein sequence ID" value="KAG2330350.1"/>
    <property type="molecule type" value="Genomic_DNA"/>
</dbReference>